<feature type="domain" description="C3H1-type" evidence="7">
    <location>
        <begin position="81"/>
        <end position="110"/>
    </location>
</feature>
<keyword evidence="5 6" id="KW-0862">Zinc</keyword>
<feature type="zinc finger region" description="C3H1-type" evidence="6">
    <location>
        <begin position="81"/>
        <end position="110"/>
    </location>
</feature>
<dbReference type="EMBL" id="KN123813">
    <property type="protein sequence ID" value="KFO23152.1"/>
    <property type="molecule type" value="Genomic_DNA"/>
</dbReference>
<dbReference type="GO" id="GO:0008270">
    <property type="term" value="F:zinc ion binding"/>
    <property type="evidence" value="ECO:0007669"/>
    <property type="project" value="UniProtKB-KW"/>
</dbReference>
<evidence type="ECO:0000313" key="9">
    <source>
        <dbReference type="Proteomes" id="UP000028990"/>
    </source>
</evidence>
<evidence type="ECO:0000256" key="3">
    <source>
        <dbReference type="ARBA" id="ARBA00022723"/>
    </source>
</evidence>
<dbReference type="InterPro" id="IPR045072">
    <property type="entry name" value="MKRN-like"/>
</dbReference>
<gene>
    <name evidence="8" type="ORF">H920_15490</name>
</gene>
<keyword evidence="9" id="KW-1185">Reference proteome</keyword>
<sequence>MAALLVHQHCSNAFDQNGKAASTGTDQGVTPVLQQPLICPAPGRFRACPQCRVYSSYIIPHKFWVSDGPEKEQLIRTFTARTRQIQCRFFMRGNGRCPFRSNCIYLHQLPAQALASSPPWAPGSEVLGSLLFPGATRPGEHVSFSGHVLAPAPWDSEFLLDHGNS</sequence>
<dbReference type="GO" id="GO:0000209">
    <property type="term" value="P:protein polyubiquitination"/>
    <property type="evidence" value="ECO:0007669"/>
    <property type="project" value="InterPro"/>
</dbReference>
<dbReference type="EC" id="2.3.2.27" evidence="2"/>
<reference evidence="8 9" key="1">
    <citation type="submission" date="2013-11" db="EMBL/GenBank/DDBJ databases">
        <title>The Damaraland mole rat (Fukomys damarensis) genome and evolution of African mole rats.</title>
        <authorList>
            <person name="Gladyshev V.N."/>
            <person name="Fang X."/>
        </authorList>
    </citation>
    <scope>NUCLEOTIDE SEQUENCE [LARGE SCALE GENOMIC DNA]</scope>
    <source>
        <tissue evidence="8">Liver</tissue>
    </source>
</reference>
<evidence type="ECO:0000256" key="5">
    <source>
        <dbReference type="ARBA" id="ARBA00022833"/>
    </source>
</evidence>
<proteinExistence type="predicted"/>
<organism evidence="8 9">
    <name type="scientific">Fukomys damarensis</name>
    <name type="common">Damaraland mole rat</name>
    <name type="synonym">Cryptomys damarensis</name>
    <dbReference type="NCBI Taxonomy" id="885580"/>
    <lineage>
        <taxon>Eukaryota</taxon>
        <taxon>Metazoa</taxon>
        <taxon>Chordata</taxon>
        <taxon>Craniata</taxon>
        <taxon>Vertebrata</taxon>
        <taxon>Euteleostomi</taxon>
        <taxon>Mammalia</taxon>
        <taxon>Eutheria</taxon>
        <taxon>Euarchontoglires</taxon>
        <taxon>Glires</taxon>
        <taxon>Rodentia</taxon>
        <taxon>Hystricomorpha</taxon>
        <taxon>Bathyergidae</taxon>
        <taxon>Fukomys</taxon>
    </lineage>
</organism>
<dbReference type="PANTHER" id="PTHR11224">
    <property type="entry name" value="MAKORIN-RELATED"/>
    <property type="match status" value="1"/>
</dbReference>
<evidence type="ECO:0000256" key="2">
    <source>
        <dbReference type="ARBA" id="ARBA00012483"/>
    </source>
</evidence>
<evidence type="ECO:0000256" key="6">
    <source>
        <dbReference type="PROSITE-ProRule" id="PRU00723"/>
    </source>
</evidence>
<accession>A0A091CWU1</accession>
<keyword evidence="4 6" id="KW-0863">Zinc-finger</keyword>
<evidence type="ECO:0000256" key="4">
    <source>
        <dbReference type="ARBA" id="ARBA00022771"/>
    </source>
</evidence>
<dbReference type="AlphaFoldDB" id="A0A091CWU1"/>
<protein>
    <recommendedName>
        <fullName evidence="2">RING-type E3 ubiquitin transferase</fullName>
        <ecNumber evidence="2">2.3.2.27</ecNumber>
    </recommendedName>
</protein>
<evidence type="ECO:0000256" key="1">
    <source>
        <dbReference type="ARBA" id="ARBA00000900"/>
    </source>
</evidence>
<dbReference type="PANTHER" id="PTHR11224:SF39">
    <property type="entry name" value="RING-TYPE E3 UBIQUITIN TRANSFERASE"/>
    <property type="match status" value="1"/>
</dbReference>
<dbReference type="Proteomes" id="UP000028990">
    <property type="component" value="Unassembled WGS sequence"/>
</dbReference>
<dbReference type="GO" id="GO:0061630">
    <property type="term" value="F:ubiquitin protein ligase activity"/>
    <property type="evidence" value="ECO:0007669"/>
    <property type="project" value="UniProtKB-EC"/>
</dbReference>
<name>A0A091CWU1_FUKDA</name>
<evidence type="ECO:0000313" key="8">
    <source>
        <dbReference type="EMBL" id="KFO23152.1"/>
    </source>
</evidence>
<dbReference type="eggNOG" id="KOG1039">
    <property type="taxonomic scope" value="Eukaryota"/>
</dbReference>
<keyword evidence="3 6" id="KW-0479">Metal-binding</keyword>
<comment type="catalytic activity">
    <reaction evidence="1">
        <text>S-ubiquitinyl-[E2 ubiquitin-conjugating enzyme]-L-cysteine + [acceptor protein]-L-lysine = [E2 ubiquitin-conjugating enzyme]-L-cysteine + N(6)-ubiquitinyl-[acceptor protein]-L-lysine.</text>
        <dbReference type="EC" id="2.3.2.27"/>
    </reaction>
</comment>
<dbReference type="InterPro" id="IPR000571">
    <property type="entry name" value="Znf_CCCH"/>
</dbReference>
<evidence type="ECO:0000259" key="7">
    <source>
        <dbReference type="PROSITE" id="PS50103"/>
    </source>
</evidence>
<dbReference type="PROSITE" id="PS50103">
    <property type="entry name" value="ZF_C3H1"/>
    <property type="match status" value="1"/>
</dbReference>